<dbReference type="CAZy" id="GT4">
    <property type="family name" value="Glycosyltransferase Family 4"/>
</dbReference>
<dbReference type="SUPFAM" id="SSF53756">
    <property type="entry name" value="UDP-Glycosyltransferase/glycogen phosphorylase"/>
    <property type="match status" value="1"/>
</dbReference>
<dbReference type="PANTHER" id="PTHR46656">
    <property type="entry name" value="PUTATIVE-RELATED"/>
    <property type="match status" value="1"/>
</dbReference>
<reference evidence="1 2" key="1">
    <citation type="submission" date="2007-08" db="EMBL/GenBank/DDBJ databases">
        <title>Complete sequence of Roseiflexus castenholzii DSM 13941.</title>
        <authorList>
            <consortium name="US DOE Joint Genome Institute"/>
            <person name="Copeland A."/>
            <person name="Lucas S."/>
            <person name="Lapidus A."/>
            <person name="Barry K."/>
            <person name="Glavina del Rio T."/>
            <person name="Dalin E."/>
            <person name="Tice H."/>
            <person name="Pitluck S."/>
            <person name="Thompson L.S."/>
            <person name="Brettin T."/>
            <person name="Bruce D."/>
            <person name="Detter J.C."/>
            <person name="Han C."/>
            <person name="Tapia R."/>
            <person name="Schmutz J."/>
            <person name="Larimer F."/>
            <person name="Land M."/>
            <person name="Hauser L."/>
            <person name="Kyrpides N."/>
            <person name="Mikhailova N."/>
            <person name="Bryant D.A."/>
            <person name="Hanada S."/>
            <person name="Tsukatani Y."/>
            <person name="Richardson P."/>
        </authorList>
    </citation>
    <scope>NUCLEOTIDE SEQUENCE [LARGE SCALE GENOMIC DNA]</scope>
    <source>
        <strain evidence="2">DSM 13941 / HLO8</strain>
    </source>
</reference>
<name>A7NQS4_ROSCS</name>
<dbReference type="EMBL" id="CP000804">
    <property type="protein sequence ID" value="ABU59920.1"/>
    <property type="molecule type" value="Genomic_DNA"/>
</dbReference>
<dbReference type="RefSeq" id="WP_012122343.1">
    <property type="nucleotide sequence ID" value="NC_009767.1"/>
</dbReference>
<dbReference type="Gene3D" id="3.40.50.2000">
    <property type="entry name" value="Glycogen Phosphorylase B"/>
    <property type="match status" value="1"/>
</dbReference>
<dbReference type="PANTHER" id="PTHR46656:SF3">
    <property type="entry name" value="PUTATIVE-RELATED"/>
    <property type="match status" value="1"/>
</dbReference>
<keyword evidence="2" id="KW-1185">Reference proteome</keyword>
<dbReference type="KEGG" id="rca:Rcas_3884"/>
<dbReference type="OrthoDB" id="440232at2"/>
<organism evidence="1 2">
    <name type="scientific">Roseiflexus castenholzii (strain DSM 13941 / HLO8)</name>
    <dbReference type="NCBI Taxonomy" id="383372"/>
    <lineage>
        <taxon>Bacteria</taxon>
        <taxon>Bacillati</taxon>
        <taxon>Chloroflexota</taxon>
        <taxon>Chloroflexia</taxon>
        <taxon>Chloroflexales</taxon>
        <taxon>Roseiflexineae</taxon>
        <taxon>Roseiflexaceae</taxon>
        <taxon>Roseiflexus</taxon>
    </lineage>
</organism>
<accession>A7NQS4</accession>
<proteinExistence type="predicted"/>
<evidence type="ECO:0000313" key="1">
    <source>
        <dbReference type="EMBL" id="ABU59920.1"/>
    </source>
</evidence>
<keyword evidence="1" id="KW-0808">Transferase</keyword>
<dbReference type="Pfam" id="PF13692">
    <property type="entry name" value="Glyco_trans_1_4"/>
    <property type="match status" value="1"/>
</dbReference>
<evidence type="ECO:0000313" key="2">
    <source>
        <dbReference type="Proteomes" id="UP000000263"/>
    </source>
</evidence>
<dbReference type="GO" id="GO:0016740">
    <property type="term" value="F:transferase activity"/>
    <property type="evidence" value="ECO:0007669"/>
    <property type="project" value="UniProtKB-KW"/>
</dbReference>
<dbReference type="Proteomes" id="UP000000263">
    <property type="component" value="Chromosome"/>
</dbReference>
<dbReference type="AlphaFoldDB" id="A7NQS4"/>
<sequence>MELVWHSSFASLTGYSGSSLAFVLGLDARGVAVRPLYLYGADRDEHVMMGRIHPRIAELQRAPVRFDAPQVVYAPGDRFSKNSGRYRIGFTMLEFDRLPQEWVQQANQMDEVWTPTAWGADVFAASGVTRPIFVVPLGVDSGRFEPGEPRAHLTDRTVFLSVFEWGPRKGWDILLRAYRAAFRAGDPVVLVLKIDCRAPGENPVRELATLLPMPSPPVVLLYNRSLDAQRMAELYRSADCFVLPTRGEGWGMPILEAMACGIPAIATDWSGPTAFLSRENGYPLPIRGLVPADAGGAYGIGAQWAEPDADALVDLLRQAVQHPDERRRKGLRAAADANRWTWDRAVERVCARLKETGIW</sequence>
<dbReference type="HOGENOM" id="CLU_036861_0_1_0"/>
<dbReference type="STRING" id="383372.Rcas_3884"/>
<dbReference type="eggNOG" id="COG0438">
    <property type="taxonomic scope" value="Bacteria"/>
</dbReference>
<gene>
    <name evidence="1" type="ordered locus">Rcas_3884</name>
</gene>
<protein>
    <submittedName>
        <fullName evidence="1">Glycosyl transferase group 1</fullName>
    </submittedName>
</protein>